<organism evidence="3">
    <name type="scientific">uncultured Caudovirales phage</name>
    <dbReference type="NCBI Taxonomy" id="2100421"/>
    <lineage>
        <taxon>Viruses</taxon>
        <taxon>Duplodnaviria</taxon>
        <taxon>Heunggongvirae</taxon>
        <taxon>Uroviricota</taxon>
        <taxon>Caudoviricetes</taxon>
        <taxon>Peduoviridae</taxon>
        <taxon>Maltschvirus</taxon>
        <taxon>Maltschvirus maltsch</taxon>
    </lineage>
</organism>
<sequence length="319" mass="35761">MVGKVTPDSMLSASRLPAVLGLSKYRTPNDELLVSIDAMNGKQPKDISNEAMSWGNTLEPVILNKTAERLQLTDLKLDHQKPFFHPTLPLCCSLDGLADGRGQILRTDPDAGIFVIGQESIELDGYGVLEAKLTSAPPEDLPSLARGPIQLQAQMDIMGFKWGALATLYRGTELRIFLFAPHQNTLDTIKKITLDFQNRLEIWRFENRIDHFPLANSKDADTLWPNTNAEQDALELDDAAAEYMVGILNAKKKIESYQDDIDKYETALKELLGDRTIGRAGGFEVRWPMRNYQAQPEKITPAKDAYSKRMSTVQIKELK</sequence>
<protein>
    <submittedName>
        <fullName evidence="3">YqaJ viral recombinase</fullName>
    </submittedName>
</protein>
<evidence type="ECO:0000313" key="3">
    <source>
        <dbReference type="EMBL" id="CAB5223420.1"/>
    </source>
</evidence>
<dbReference type="InterPro" id="IPR011604">
    <property type="entry name" value="PDDEXK-like_dom_sf"/>
</dbReference>
<feature type="coiled-coil region" evidence="1">
    <location>
        <begin position="247"/>
        <end position="274"/>
    </location>
</feature>
<proteinExistence type="predicted"/>
<evidence type="ECO:0000259" key="2">
    <source>
        <dbReference type="Pfam" id="PF09588"/>
    </source>
</evidence>
<keyword evidence="1" id="KW-0175">Coiled coil</keyword>
<dbReference type="EMBL" id="LR798319">
    <property type="protein sequence ID" value="CAB5223420.1"/>
    <property type="molecule type" value="Genomic_DNA"/>
</dbReference>
<evidence type="ECO:0000256" key="1">
    <source>
        <dbReference type="SAM" id="Coils"/>
    </source>
</evidence>
<reference evidence="3" key="1">
    <citation type="submission" date="2020-05" db="EMBL/GenBank/DDBJ databases">
        <authorList>
            <person name="Chiriac C."/>
            <person name="Salcher M."/>
            <person name="Ghai R."/>
            <person name="Kavagutti S V."/>
        </authorList>
    </citation>
    <scope>NUCLEOTIDE SEQUENCE</scope>
</reference>
<dbReference type="Pfam" id="PF09588">
    <property type="entry name" value="YqaJ"/>
    <property type="match status" value="1"/>
</dbReference>
<gene>
    <name evidence="3" type="ORF">UFOVP382_44</name>
</gene>
<dbReference type="Gene3D" id="3.90.320.10">
    <property type="match status" value="1"/>
</dbReference>
<dbReference type="SUPFAM" id="SSF52980">
    <property type="entry name" value="Restriction endonuclease-like"/>
    <property type="match status" value="1"/>
</dbReference>
<name>A0A6J7X097_9CAUD</name>
<feature type="domain" description="YqaJ viral recombinase" evidence="2">
    <location>
        <begin position="10"/>
        <end position="103"/>
    </location>
</feature>
<dbReference type="InterPro" id="IPR019080">
    <property type="entry name" value="YqaJ_viral_recombinase"/>
</dbReference>
<accession>A0A6J7X097</accession>
<dbReference type="InterPro" id="IPR011335">
    <property type="entry name" value="Restrct_endonuc-II-like"/>
</dbReference>